<evidence type="ECO:0000256" key="1">
    <source>
        <dbReference type="ARBA" id="ARBA00008779"/>
    </source>
</evidence>
<proteinExistence type="inferred from homology"/>
<dbReference type="PANTHER" id="PTHR42693">
    <property type="entry name" value="ARYLSULFATASE FAMILY MEMBER"/>
    <property type="match status" value="1"/>
</dbReference>
<comment type="caution">
    <text evidence="6">The sequence shown here is derived from an EMBL/GenBank/DDBJ whole genome shotgun (WGS) entry which is preliminary data.</text>
</comment>
<reference evidence="7" key="1">
    <citation type="journal article" date="2019" name="Int. J. Syst. Evol. Microbiol.">
        <title>The Global Catalogue of Microorganisms (GCM) 10K type strain sequencing project: providing services to taxonomists for standard genome sequencing and annotation.</title>
        <authorList>
            <consortium name="The Broad Institute Genomics Platform"/>
            <consortium name="The Broad Institute Genome Sequencing Center for Infectious Disease"/>
            <person name="Wu L."/>
            <person name="Ma J."/>
        </authorList>
    </citation>
    <scope>NUCLEOTIDE SEQUENCE [LARGE SCALE GENOMIC DNA]</scope>
    <source>
        <strain evidence="7">CCUG 59129</strain>
    </source>
</reference>
<evidence type="ECO:0000256" key="3">
    <source>
        <dbReference type="ARBA" id="ARBA00022801"/>
    </source>
</evidence>
<name>A0ABW3HSN9_9BACL</name>
<evidence type="ECO:0000256" key="4">
    <source>
        <dbReference type="ARBA" id="ARBA00022837"/>
    </source>
</evidence>
<protein>
    <submittedName>
        <fullName evidence="6">Arylsulfatase</fullName>
    </submittedName>
</protein>
<dbReference type="SUPFAM" id="SSF53649">
    <property type="entry name" value="Alkaline phosphatase-like"/>
    <property type="match status" value="1"/>
</dbReference>
<evidence type="ECO:0000259" key="5">
    <source>
        <dbReference type="Pfam" id="PF00884"/>
    </source>
</evidence>
<dbReference type="Gene3D" id="3.40.720.10">
    <property type="entry name" value="Alkaline Phosphatase, subunit A"/>
    <property type="match status" value="1"/>
</dbReference>
<dbReference type="InterPro" id="IPR000917">
    <property type="entry name" value="Sulfatase_N"/>
</dbReference>
<sequence>MSKPNMIYIITDDLGYGDLSCYGATQFQTPNLDKLAEQGRLYRDAHASSAVCTPSRYGVMTGRYCWRGKIQSGVLHGHDGTLMEEGRMTVPSYLRDNGYVTACIGKWHLGMDWERIGPAVSDVDYSKPIQNGPLSFGFDYYYGISASLDMPPYCFIENDRTVGIPSEPKDPEDFSQRGRGGLMVPGWRDEDVHPVLAGKALQFIAESSGGDRPFFLYLPLTGPHTPWSPSEAFKGKSGIGPRADLILEIDDTIGQMMKLLEERGIADNTIIAFTSDNGADPFREEITVHGHDPSGGLRGQKADIWEGGHRVPLIVSWPAKVRPGTISDELVCLTDWLATCASIIGVPLPDDAGEDSIDMLPDLTAEEGTRPIRESVILQAYDGMLGLRKGDWKYVRGAGGGGFDQSKRTIIGIPHTSDREILPGDPAEQLYRMSSDRSESSNVSMEQPQLISELRGELETMIEAGRTRAKSGEQLS</sequence>
<dbReference type="EMBL" id="JBHTJZ010000022">
    <property type="protein sequence ID" value="MFD0960573.1"/>
    <property type="molecule type" value="Genomic_DNA"/>
</dbReference>
<keyword evidence="7" id="KW-1185">Reference proteome</keyword>
<keyword evidence="2" id="KW-0479">Metal-binding</keyword>
<dbReference type="RefSeq" id="WP_377565143.1">
    <property type="nucleotide sequence ID" value="NZ_JBHTJZ010000022.1"/>
</dbReference>
<dbReference type="InterPro" id="IPR024607">
    <property type="entry name" value="Sulfatase_CS"/>
</dbReference>
<evidence type="ECO:0000256" key="2">
    <source>
        <dbReference type="ARBA" id="ARBA00022723"/>
    </source>
</evidence>
<dbReference type="Gene3D" id="3.30.1120.10">
    <property type="match status" value="1"/>
</dbReference>
<comment type="similarity">
    <text evidence="1">Belongs to the sulfatase family.</text>
</comment>
<dbReference type="PROSITE" id="PS00149">
    <property type="entry name" value="SULFATASE_2"/>
    <property type="match status" value="1"/>
</dbReference>
<evidence type="ECO:0000313" key="6">
    <source>
        <dbReference type="EMBL" id="MFD0960573.1"/>
    </source>
</evidence>
<dbReference type="Proteomes" id="UP001596989">
    <property type="component" value="Unassembled WGS sequence"/>
</dbReference>
<dbReference type="PANTHER" id="PTHR42693:SF53">
    <property type="entry name" value="ENDO-4-O-SULFATASE"/>
    <property type="match status" value="1"/>
</dbReference>
<dbReference type="Pfam" id="PF00884">
    <property type="entry name" value="Sulfatase"/>
    <property type="match status" value="1"/>
</dbReference>
<dbReference type="PROSITE" id="PS00523">
    <property type="entry name" value="SULFATASE_1"/>
    <property type="match status" value="1"/>
</dbReference>
<dbReference type="InterPro" id="IPR017850">
    <property type="entry name" value="Alkaline_phosphatase_core_sf"/>
</dbReference>
<accession>A0ABW3HSN9</accession>
<dbReference type="CDD" id="cd16143">
    <property type="entry name" value="ARS_like"/>
    <property type="match status" value="1"/>
</dbReference>
<dbReference type="InterPro" id="IPR050738">
    <property type="entry name" value="Sulfatase"/>
</dbReference>
<keyword evidence="3" id="KW-0378">Hydrolase</keyword>
<keyword evidence="4" id="KW-0106">Calcium</keyword>
<evidence type="ECO:0000313" key="7">
    <source>
        <dbReference type="Proteomes" id="UP001596989"/>
    </source>
</evidence>
<feature type="domain" description="Sulfatase N-terminal" evidence="5">
    <location>
        <begin position="4"/>
        <end position="345"/>
    </location>
</feature>
<organism evidence="6 7">
    <name type="scientific">Paenibacillus chungangensis</name>
    <dbReference type="NCBI Taxonomy" id="696535"/>
    <lineage>
        <taxon>Bacteria</taxon>
        <taxon>Bacillati</taxon>
        <taxon>Bacillota</taxon>
        <taxon>Bacilli</taxon>
        <taxon>Bacillales</taxon>
        <taxon>Paenibacillaceae</taxon>
        <taxon>Paenibacillus</taxon>
    </lineage>
</organism>
<gene>
    <name evidence="6" type="ORF">ACFQ2I_14370</name>
</gene>